<reference evidence="1" key="1">
    <citation type="submission" date="2021-07" db="EMBL/GenBank/DDBJ databases">
        <title>Draft genome sequence of carbapenem-resistant Aeromonas spp. in Japan.</title>
        <authorList>
            <person name="Maehana S."/>
            <person name="Suzuki M."/>
            <person name="Kitasato H."/>
        </authorList>
    </citation>
    <scope>NUCLEOTIDE SEQUENCE</scope>
    <source>
        <strain evidence="1">KAM343</strain>
    </source>
</reference>
<gene>
    <name evidence="1" type="ORF">KAM343_08090</name>
</gene>
<accession>A0AAV4YFU5</accession>
<name>A0AAV4YFU5_AERCA</name>
<sequence length="48" mass="5083">MACARAVIAKPGAGSVRRFPESALPFSDKGSEEAPHFCGIMAALLYEE</sequence>
<dbReference type="Proteomes" id="UP000886939">
    <property type="component" value="Unassembled WGS sequence"/>
</dbReference>
<organism evidence="1 2">
    <name type="scientific">Aeromonas caviae</name>
    <name type="common">Aeromonas punctata</name>
    <dbReference type="NCBI Taxonomy" id="648"/>
    <lineage>
        <taxon>Bacteria</taxon>
        <taxon>Pseudomonadati</taxon>
        <taxon>Pseudomonadota</taxon>
        <taxon>Gammaproteobacteria</taxon>
        <taxon>Aeromonadales</taxon>
        <taxon>Aeromonadaceae</taxon>
        <taxon>Aeromonas</taxon>
    </lineage>
</organism>
<proteinExistence type="predicted"/>
<dbReference type="EMBL" id="BPNI01000009">
    <property type="protein sequence ID" value="GJA40013.1"/>
    <property type="molecule type" value="Genomic_DNA"/>
</dbReference>
<dbReference type="AlphaFoldDB" id="A0AAV4YFU5"/>
<evidence type="ECO:0000313" key="2">
    <source>
        <dbReference type="Proteomes" id="UP000886939"/>
    </source>
</evidence>
<comment type="caution">
    <text evidence="1">The sequence shown here is derived from an EMBL/GenBank/DDBJ whole genome shotgun (WGS) entry which is preliminary data.</text>
</comment>
<evidence type="ECO:0000313" key="1">
    <source>
        <dbReference type="EMBL" id="GJA40013.1"/>
    </source>
</evidence>
<protein>
    <submittedName>
        <fullName evidence="1">Uncharacterized protein</fullName>
    </submittedName>
</protein>